<comment type="cofactor">
    <cofactor evidence="1">
        <name>Zn(2+)</name>
        <dbReference type="ChEBI" id="CHEBI:29105"/>
    </cofactor>
</comment>
<dbReference type="RefSeq" id="XP_043184071.1">
    <property type="nucleotide sequence ID" value="XM_043329974.1"/>
</dbReference>
<dbReference type="EMBL" id="CP059668">
    <property type="protein sequence ID" value="QRW23834.1"/>
    <property type="molecule type" value="Genomic_DNA"/>
</dbReference>
<name>A0A8H8SZP5_9AGAM</name>
<dbReference type="Gene3D" id="3.40.50.720">
    <property type="entry name" value="NAD(P)-binding Rossmann-like Domain"/>
    <property type="match status" value="2"/>
</dbReference>
<evidence type="ECO:0000256" key="3">
    <source>
        <dbReference type="ARBA" id="ARBA00022833"/>
    </source>
</evidence>
<accession>A0A8H8SZP5</accession>
<evidence type="ECO:0000256" key="1">
    <source>
        <dbReference type="ARBA" id="ARBA00001947"/>
    </source>
</evidence>
<dbReference type="SUPFAM" id="SSF50129">
    <property type="entry name" value="GroES-like"/>
    <property type="match status" value="2"/>
</dbReference>
<reference evidence="4" key="1">
    <citation type="submission" date="2020-05" db="EMBL/GenBank/DDBJ databases">
        <title>Evolutionary and genomic comparisons of hybrid uninucleate and nonhybrid Rhizoctonia fungi.</title>
        <authorList>
            <person name="Li C."/>
            <person name="Chen X."/>
        </authorList>
    </citation>
    <scope>NUCLEOTIDE SEQUENCE</scope>
    <source>
        <strain evidence="4">AG-1 IA</strain>
    </source>
</reference>
<keyword evidence="2" id="KW-0479">Metal-binding</keyword>
<keyword evidence="3" id="KW-0862">Zinc</keyword>
<dbReference type="Gene3D" id="3.90.180.10">
    <property type="entry name" value="Medium-chain alcohol dehydrogenases, catalytic domain"/>
    <property type="match status" value="3"/>
</dbReference>
<dbReference type="AlphaFoldDB" id="A0A8H8SZP5"/>
<dbReference type="InterPro" id="IPR036291">
    <property type="entry name" value="NAD(P)-bd_dom_sf"/>
</dbReference>
<evidence type="ECO:0000313" key="5">
    <source>
        <dbReference type="Proteomes" id="UP000650533"/>
    </source>
</evidence>
<organism evidence="4 5">
    <name type="scientific">Rhizoctonia solani</name>
    <dbReference type="NCBI Taxonomy" id="456999"/>
    <lineage>
        <taxon>Eukaryota</taxon>
        <taxon>Fungi</taxon>
        <taxon>Dikarya</taxon>
        <taxon>Basidiomycota</taxon>
        <taxon>Agaricomycotina</taxon>
        <taxon>Agaricomycetes</taxon>
        <taxon>Cantharellales</taxon>
        <taxon>Ceratobasidiaceae</taxon>
        <taxon>Rhizoctonia</taxon>
    </lineage>
</organism>
<protein>
    <submittedName>
        <fullName evidence="4">Alcohol dehydrogenase</fullName>
    </submittedName>
</protein>
<gene>
    <name evidence="4" type="ORF">RhiXN_10158</name>
</gene>
<dbReference type="PANTHER" id="PTHR42813">
    <property type="entry name" value="ZINC-TYPE ALCOHOL DEHYDROGENASE-LIKE"/>
    <property type="match status" value="1"/>
</dbReference>
<dbReference type="GeneID" id="67032437"/>
<dbReference type="Proteomes" id="UP000650533">
    <property type="component" value="Chromosome 11"/>
</dbReference>
<proteinExistence type="predicted"/>
<dbReference type="GO" id="GO:0046872">
    <property type="term" value="F:metal ion binding"/>
    <property type="evidence" value="ECO:0007669"/>
    <property type="project" value="UniProtKB-KW"/>
</dbReference>
<evidence type="ECO:0000256" key="2">
    <source>
        <dbReference type="ARBA" id="ARBA00022723"/>
    </source>
</evidence>
<dbReference type="PANTHER" id="PTHR42813:SF1">
    <property type="entry name" value="DEHYDROGENASE, PUTATIVE (AFU_ORTHOLOGUE AFUA_5G03930)-RELATED"/>
    <property type="match status" value="1"/>
</dbReference>
<dbReference type="KEGG" id="rsx:RhiXN_10158"/>
<evidence type="ECO:0000313" key="4">
    <source>
        <dbReference type="EMBL" id="QRW23834.1"/>
    </source>
</evidence>
<dbReference type="SUPFAM" id="SSF51735">
    <property type="entry name" value="NAD(P)-binding Rossmann-fold domains"/>
    <property type="match status" value="1"/>
</dbReference>
<dbReference type="InterPro" id="IPR011032">
    <property type="entry name" value="GroES-like_sf"/>
</dbReference>
<sequence>MSTPTSPSQSSSSAWLNCVRYRGDVVYAFKIEPILELGMNISHTRMTQVPVPDITQPDDVIVKVTGTTICGSDLHLYHGEIVALQKGIFSDTKRLWCRRQSRRERQEPKAWSTVVASFQIACGQCSYCKQKLSSMCDKTTTAPCRTLCGQAEYVKASRCPPSLSRFKLNAVQVPYGNVNLLPIPDNVIEQAIYLSDVIPTSYHCVVDTGVKEGDIVAVWRLAFASEKLDIETLNFKEHSDVLRRLRELVPGTSHGPKTLLHKVQKTLMLETDVSETANEMIESVRKMGRCGVIAAYSGYTNQFNIGALMEKGVRFMVTAKEILNDYIIPGKFDPTFMITHRVPIDDMYFLSYAISLMIANTQTVHRLRQGYCRSREGVCRNSVLQLTVLRMSDRPG</sequence>